<evidence type="ECO:0000256" key="9">
    <source>
        <dbReference type="ARBA" id="ARBA00023224"/>
    </source>
</evidence>
<organism evidence="13 14">
    <name type="scientific">Limulus polyphemus</name>
    <name type="common">Atlantic horseshoe crab</name>
    <dbReference type="NCBI Taxonomy" id="6850"/>
    <lineage>
        <taxon>Eukaryota</taxon>
        <taxon>Metazoa</taxon>
        <taxon>Ecdysozoa</taxon>
        <taxon>Arthropoda</taxon>
        <taxon>Chelicerata</taxon>
        <taxon>Merostomata</taxon>
        <taxon>Xiphosura</taxon>
        <taxon>Limulidae</taxon>
        <taxon>Limulus</taxon>
    </lineage>
</organism>
<dbReference type="Pfam" id="PF00001">
    <property type="entry name" value="7tm_1"/>
    <property type="match status" value="1"/>
</dbReference>
<feature type="transmembrane region" description="Helical" evidence="11">
    <location>
        <begin position="123"/>
        <end position="145"/>
    </location>
</feature>
<evidence type="ECO:0000256" key="4">
    <source>
        <dbReference type="ARBA" id="ARBA00022692"/>
    </source>
</evidence>
<dbReference type="RefSeq" id="XP_022244802.1">
    <property type="nucleotide sequence ID" value="XM_022389094.1"/>
</dbReference>
<evidence type="ECO:0000256" key="3">
    <source>
        <dbReference type="ARBA" id="ARBA00022475"/>
    </source>
</evidence>
<keyword evidence="5 11" id="KW-1133">Transmembrane helix</keyword>
<sequence length="223" mass="24802">MSVGHLPITYLVLELTVAVFAVLGNLVIMIVFGLDKSIRKLTNFYILSLATADFLVGLVGVPSAILTKLGLPEGNFGGCMTMLSLLVVLCTISILNLLAVSVDRYWAVLHPFSYQKMMTGRAVATIILGCWFLGTTIGFLPLFGWNSGPETSGRCFFAQVMNYNFLVFLYFATIIYPTLLMAFCYGKIYRVVLKQASKVSYQKVYSFIHINHDQTAKIRILSH</sequence>
<keyword evidence="3" id="KW-1003">Cell membrane</keyword>
<protein>
    <submittedName>
        <fullName evidence="14">Adenosine receptor A2b-like</fullName>
    </submittedName>
</protein>
<dbReference type="GeneID" id="111086404"/>
<feature type="domain" description="G-protein coupled receptors family 1 profile" evidence="12">
    <location>
        <begin position="24"/>
        <end position="223"/>
    </location>
</feature>
<dbReference type="PROSITE" id="PS00237">
    <property type="entry name" value="G_PROTEIN_RECEP_F1_1"/>
    <property type="match status" value="1"/>
</dbReference>
<name>A0ABM1SME6_LIMPO</name>
<dbReference type="SUPFAM" id="SSF81321">
    <property type="entry name" value="Family A G protein-coupled receptor-like"/>
    <property type="match status" value="1"/>
</dbReference>
<accession>A0ABM1SME6</accession>
<evidence type="ECO:0000313" key="13">
    <source>
        <dbReference type="Proteomes" id="UP000694941"/>
    </source>
</evidence>
<evidence type="ECO:0000256" key="10">
    <source>
        <dbReference type="RuleBase" id="RU000688"/>
    </source>
</evidence>
<keyword evidence="4 10" id="KW-0812">Transmembrane</keyword>
<proteinExistence type="inferred from homology"/>
<feature type="transmembrane region" description="Helical" evidence="11">
    <location>
        <begin position="44"/>
        <end position="65"/>
    </location>
</feature>
<evidence type="ECO:0000256" key="2">
    <source>
        <dbReference type="ARBA" id="ARBA00010663"/>
    </source>
</evidence>
<keyword evidence="9 10" id="KW-0807">Transducer</keyword>
<evidence type="ECO:0000259" key="12">
    <source>
        <dbReference type="PROSITE" id="PS50262"/>
    </source>
</evidence>
<dbReference type="Gene3D" id="1.20.1070.10">
    <property type="entry name" value="Rhodopsin 7-helix transmembrane proteins"/>
    <property type="match status" value="1"/>
</dbReference>
<feature type="transmembrane region" description="Helical" evidence="11">
    <location>
        <begin position="165"/>
        <end position="185"/>
    </location>
</feature>
<dbReference type="PANTHER" id="PTHR24248">
    <property type="entry name" value="ADRENERGIC RECEPTOR-RELATED G-PROTEIN COUPLED RECEPTOR"/>
    <property type="match status" value="1"/>
</dbReference>
<keyword evidence="6 10" id="KW-0297">G-protein coupled receptor</keyword>
<dbReference type="InterPro" id="IPR000276">
    <property type="entry name" value="GPCR_Rhodpsn"/>
</dbReference>
<dbReference type="PROSITE" id="PS50262">
    <property type="entry name" value="G_PROTEIN_RECEP_F1_2"/>
    <property type="match status" value="1"/>
</dbReference>
<evidence type="ECO:0000313" key="14">
    <source>
        <dbReference type="RefSeq" id="XP_022244802.1"/>
    </source>
</evidence>
<evidence type="ECO:0000256" key="5">
    <source>
        <dbReference type="ARBA" id="ARBA00022989"/>
    </source>
</evidence>
<evidence type="ECO:0000256" key="1">
    <source>
        <dbReference type="ARBA" id="ARBA00004651"/>
    </source>
</evidence>
<feature type="transmembrane region" description="Helical" evidence="11">
    <location>
        <begin position="12"/>
        <end position="32"/>
    </location>
</feature>
<feature type="transmembrane region" description="Helical" evidence="11">
    <location>
        <begin position="80"/>
        <end position="102"/>
    </location>
</feature>
<reference evidence="14" key="1">
    <citation type="submission" date="2025-08" db="UniProtKB">
        <authorList>
            <consortium name="RefSeq"/>
        </authorList>
    </citation>
    <scope>IDENTIFICATION</scope>
    <source>
        <tissue evidence="14">Muscle</tissue>
    </source>
</reference>
<comment type="similarity">
    <text evidence="2 10">Belongs to the G-protein coupled receptor 1 family.</text>
</comment>
<keyword evidence="7 11" id="KW-0472">Membrane</keyword>
<evidence type="ECO:0000256" key="11">
    <source>
        <dbReference type="SAM" id="Phobius"/>
    </source>
</evidence>
<comment type="subcellular location">
    <subcellularLocation>
        <location evidence="1">Cell membrane</location>
        <topology evidence="1">Multi-pass membrane protein</topology>
    </subcellularLocation>
</comment>
<dbReference type="InterPro" id="IPR017452">
    <property type="entry name" value="GPCR_Rhodpsn_7TM"/>
</dbReference>
<keyword evidence="13" id="KW-1185">Reference proteome</keyword>
<dbReference type="PRINTS" id="PR00237">
    <property type="entry name" value="GPCRRHODOPSN"/>
</dbReference>
<keyword evidence="8 10" id="KW-0675">Receptor</keyword>
<evidence type="ECO:0000256" key="6">
    <source>
        <dbReference type="ARBA" id="ARBA00023040"/>
    </source>
</evidence>
<dbReference type="Proteomes" id="UP000694941">
    <property type="component" value="Unplaced"/>
</dbReference>
<gene>
    <name evidence="14" type="primary">LOC111086404</name>
</gene>
<evidence type="ECO:0000256" key="7">
    <source>
        <dbReference type="ARBA" id="ARBA00023136"/>
    </source>
</evidence>
<evidence type="ECO:0000256" key="8">
    <source>
        <dbReference type="ARBA" id="ARBA00023170"/>
    </source>
</evidence>